<dbReference type="Proteomes" id="UP001732700">
    <property type="component" value="Chromosome 3C"/>
</dbReference>
<accession>A0ACD5VP70</accession>
<evidence type="ECO:0000313" key="1">
    <source>
        <dbReference type="EnsemblPlants" id="AVESA.00010b.r2.3CG0472480.1.CDS"/>
    </source>
</evidence>
<organism evidence="1 2">
    <name type="scientific">Avena sativa</name>
    <name type="common">Oat</name>
    <dbReference type="NCBI Taxonomy" id="4498"/>
    <lineage>
        <taxon>Eukaryota</taxon>
        <taxon>Viridiplantae</taxon>
        <taxon>Streptophyta</taxon>
        <taxon>Embryophyta</taxon>
        <taxon>Tracheophyta</taxon>
        <taxon>Spermatophyta</taxon>
        <taxon>Magnoliopsida</taxon>
        <taxon>Liliopsida</taxon>
        <taxon>Poales</taxon>
        <taxon>Poaceae</taxon>
        <taxon>BOP clade</taxon>
        <taxon>Pooideae</taxon>
        <taxon>Poodae</taxon>
        <taxon>Poeae</taxon>
        <taxon>Poeae Chloroplast Group 1 (Aveneae type)</taxon>
        <taxon>Aveninae</taxon>
        <taxon>Avena</taxon>
    </lineage>
</organism>
<dbReference type="EnsemblPlants" id="AVESA.00010b.r2.3CG0472480.1">
    <property type="protein sequence ID" value="AVESA.00010b.r2.3CG0472480.1.CDS"/>
    <property type="gene ID" value="AVESA.00010b.r2.3CG0472480"/>
</dbReference>
<reference evidence="1" key="2">
    <citation type="submission" date="2025-09" db="UniProtKB">
        <authorList>
            <consortium name="EnsemblPlants"/>
        </authorList>
    </citation>
    <scope>IDENTIFICATION</scope>
</reference>
<name>A0ACD5VP70_AVESA</name>
<protein>
    <submittedName>
        <fullName evidence="1">Uncharacterized protein</fullName>
    </submittedName>
</protein>
<evidence type="ECO:0000313" key="2">
    <source>
        <dbReference type="Proteomes" id="UP001732700"/>
    </source>
</evidence>
<proteinExistence type="predicted"/>
<reference evidence="1" key="1">
    <citation type="submission" date="2021-05" db="EMBL/GenBank/DDBJ databases">
        <authorList>
            <person name="Scholz U."/>
            <person name="Mascher M."/>
            <person name="Fiebig A."/>
        </authorList>
    </citation>
    <scope>NUCLEOTIDE SEQUENCE [LARGE SCALE GENOMIC DNA]</scope>
</reference>
<sequence length="289" mass="32176">MSYWLKPYIKCYSKYGEVVQTLTRFFRDKVSLDPLEPKEMDCNDSIAQLADKCLPHDILSDSPAPAVNEHRGTALPLEANTRRNNYMKFTQITPANRATLSMKHGCSSTSQPVSSRDQLSQGSQVAGLTDNATMHGHLKEQTLKSLRLKKAKIADNASPQLQHNVELRALPGYQGEQSTPTSKRSTIGQACEKNEVIQEGSGGQGSITGPAFLKLAREKLSIAEYGEFVEFMKALKLKTMHIKDSLESIAKLFSSPGRLILLEGFRVFVSKNHLPLYEQLVRRYSVASM</sequence>
<keyword evidence="2" id="KW-1185">Reference proteome</keyword>